<evidence type="ECO:0000313" key="3">
    <source>
        <dbReference type="Proteomes" id="UP000520814"/>
    </source>
</evidence>
<protein>
    <submittedName>
        <fullName evidence="2">Uncharacterized protein</fullName>
    </submittedName>
</protein>
<proteinExistence type="predicted"/>
<sequence>MNDAVEDIVTIEPVGEPELTEGEQEPTPTTPAELVVLGLASLLDAFEKELEPDELTKALFVLPSGEILDVEGFGSALPDFVYFDGRDDEGRKTRTMVPSSAAALTLKAIHAPQERESGLRERVGFRIRTALPENAPPDL</sequence>
<dbReference type="AlphaFoldDB" id="A0A7W9W657"/>
<gene>
    <name evidence="2" type="ORF">HNQ39_001427</name>
</gene>
<name>A0A7W9W657_ARMRO</name>
<accession>A0A7W9W657</accession>
<evidence type="ECO:0000256" key="1">
    <source>
        <dbReference type="SAM" id="MobiDB-lite"/>
    </source>
</evidence>
<comment type="caution">
    <text evidence="2">The sequence shown here is derived from an EMBL/GenBank/DDBJ whole genome shotgun (WGS) entry which is preliminary data.</text>
</comment>
<feature type="region of interest" description="Disordered" evidence="1">
    <location>
        <begin position="1"/>
        <end position="29"/>
    </location>
</feature>
<organism evidence="2 3">
    <name type="scientific">Armatimonas rosea</name>
    <dbReference type="NCBI Taxonomy" id="685828"/>
    <lineage>
        <taxon>Bacteria</taxon>
        <taxon>Bacillati</taxon>
        <taxon>Armatimonadota</taxon>
        <taxon>Armatimonadia</taxon>
        <taxon>Armatimonadales</taxon>
        <taxon>Armatimonadaceae</taxon>
        <taxon>Armatimonas</taxon>
    </lineage>
</organism>
<keyword evidence="3" id="KW-1185">Reference proteome</keyword>
<dbReference type="RefSeq" id="WP_184193261.1">
    <property type="nucleotide sequence ID" value="NZ_JACHGW010000001.1"/>
</dbReference>
<dbReference type="Proteomes" id="UP000520814">
    <property type="component" value="Unassembled WGS sequence"/>
</dbReference>
<evidence type="ECO:0000313" key="2">
    <source>
        <dbReference type="EMBL" id="MBB6049665.1"/>
    </source>
</evidence>
<dbReference type="EMBL" id="JACHGW010000001">
    <property type="protein sequence ID" value="MBB6049665.1"/>
    <property type="molecule type" value="Genomic_DNA"/>
</dbReference>
<reference evidence="2 3" key="1">
    <citation type="submission" date="2020-08" db="EMBL/GenBank/DDBJ databases">
        <title>Genomic Encyclopedia of Type Strains, Phase IV (KMG-IV): sequencing the most valuable type-strain genomes for metagenomic binning, comparative biology and taxonomic classification.</title>
        <authorList>
            <person name="Goeker M."/>
        </authorList>
    </citation>
    <scope>NUCLEOTIDE SEQUENCE [LARGE SCALE GENOMIC DNA]</scope>
    <source>
        <strain evidence="2 3">DSM 23562</strain>
    </source>
</reference>